<protein>
    <submittedName>
        <fullName evidence="2">Uncharacterized protein</fullName>
    </submittedName>
</protein>
<proteinExistence type="predicted"/>
<evidence type="ECO:0000313" key="1">
    <source>
        <dbReference type="Proteomes" id="UP000887564"/>
    </source>
</evidence>
<accession>A0A914R816</accession>
<keyword evidence="1" id="KW-1185">Reference proteome</keyword>
<name>A0A914R816_PAREQ</name>
<dbReference type="WBParaSite" id="PEQ_0000260101-mRNA-1">
    <property type="protein sequence ID" value="PEQ_0000260101-mRNA-1"/>
    <property type="gene ID" value="PEQ_0000260101"/>
</dbReference>
<reference evidence="2" key="1">
    <citation type="submission" date="2022-11" db="UniProtKB">
        <authorList>
            <consortium name="WormBaseParasite"/>
        </authorList>
    </citation>
    <scope>IDENTIFICATION</scope>
</reference>
<organism evidence="1 2">
    <name type="scientific">Parascaris equorum</name>
    <name type="common">Equine roundworm</name>
    <dbReference type="NCBI Taxonomy" id="6256"/>
    <lineage>
        <taxon>Eukaryota</taxon>
        <taxon>Metazoa</taxon>
        <taxon>Ecdysozoa</taxon>
        <taxon>Nematoda</taxon>
        <taxon>Chromadorea</taxon>
        <taxon>Rhabditida</taxon>
        <taxon>Spirurina</taxon>
        <taxon>Ascaridomorpha</taxon>
        <taxon>Ascaridoidea</taxon>
        <taxon>Ascarididae</taxon>
        <taxon>Parascaris</taxon>
    </lineage>
</organism>
<dbReference type="AlphaFoldDB" id="A0A914R816"/>
<dbReference type="Pfam" id="PF09752">
    <property type="entry name" value="ABHD18"/>
    <property type="match status" value="1"/>
</dbReference>
<evidence type="ECO:0000313" key="2">
    <source>
        <dbReference type="WBParaSite" id="PEQ_0000260101-mRNA-1"/>
    </source>
</evidence>
<dbReference type="Proteomes" id="UP000887564">
    <property type="component" value="Unplaced"/>
</dbReference>
<dbReference type="PANTHER" id="PTHR13617:SF14">
    <property type="entry name" value="PROTEIN ABHD18"/>
    <property type="match status" value="1"/>
</dbReference>
<dbReference type="PANTHER" id="PTHR13617">
    <property type="entry name" value="PROTEIN ABHD18"/>
    <property type="match status" value="1"/>
</dbReference>
<sequence length="149" mass="17364">MLTICLRRSRRCFEPLASTIRMAAIGVGWSSIDLGFRRLLLLSKLFTTSWGNPKALEKFVLFTFLPITMFAFRKSVMGKGAIMEVIERMQPKMIITKEEVRKEKRYLEGCFKSPYAWVFPEMMPDNIGWATWRGIFPKKLRRALVIHLA</sequence>
<dbReference type="InterPro" id="IPR019149">
    <property type="entry name" value="ABHD18"/>
</dbReference>